<keyword evidence="1" id="KW-0732">Signal</keyword>
<proteinExistence type="predicted"/>
<name>A0A8X6U399_NEPPI</name>
<feature type="chain" id="PRO_5036487072" evidence="1">
    <location>
        <begin position="17"/>
        <end position="121"/>
    </location>
</feature>
<dbReference type="Proteomes" id="UP000887013">
    <property type="component" value="Unassembled WGS sequence"/>
</dbReference>
<feature type="signal peptide" evidence="1">
    <location>
        <begin position="1"/>
        <end position="16"/>
    </location>
</feature>
<dbReference type="EMBL" id="BMAW01070978">
    <property type="protein sequence ID" value="GFT75967.1"/>
    <property type="molecule type" value="Genomic_DNA"/>
</dbReference>
<reference evidence="2" key="1">
    <citation type="submission" date="2020-08" db="EMBL/GenBank/DDBJ databases">
        <title>Multicomponent nature underlies the extraordinary mechanical properties of spider dragline silk.</title>
        <authorList>
            <person name="Kono N."/>
            <person name="Nakamura H."/>
            <person name="Mori M."/>
            <person name="Yoshida Y."/>
            <person name="Ohtoshi R."/>
            <person name="Malay A.D."/>
            <person name="Moran D.A.P."/>
            <person name="Tomita M."/>
            <person name="Numata K."/>
            <person name="Arakawa K."/>
        </authorList>
    </citation>
    <scope>NUCLEOTIDE SEQUENCE</scope>
</reference>
<organism evidence="2 3">
    <name type="scientific">Nephila pilipes</name>
    <name type="common">Giant wood spider</name>
    <name type="synonym">Nephila maculata</name>
    <dbReference type="NCBI Taxonomy" id="299642"/>
    <lineage>
        <taxon>Eukaryota</taxon>
        <taxon>Metazoa</taxon>
        <taxon>Ecdysozoa</taxon>
        <taxon>Arthropoda</taxon>
        <taxon>Chelicerata</taxon>
        <taxon>Arachnida</taxon>
        <taxon>Araneae</taxon>
        <taxon>Araneomorphae</taxon>
        <taxon>Entelegynae</taxon>
        <taxon>Araneoidea</taxon>
        <taxon>Nephilidae</taxon>
        <taxon>Nephila</taxon>
    </lineage>
</organism>
<evidence type="ECO:0000256" key="1">
    <source>
        <dbReference type="SAM" id="SignalP"/>
    </source>
</evidence>
<gene>
    <name evidence="2" type="ORF">NPIL_258041</name>
</gene>
<accession>A0A8X6U399</accession>
<keyword evidence="3" id="KW-1185">Reference proteome</keyword>
<evidence type="ECO:0000313" key="3">
    <source>
        <dbReference type="Proteomes" id="UP000887013"/>
    </source>
</evidence>
<evidence type="ECO:0000313" key="2">
    <source>
        <dbReference type="EMBL" id="GFT75967.1"/>
    </source>
</evidence>
<comment type="caution">
    <text evidence="2">The sequence shown here is derived from an EMBL/GenBank/DDBJ whole genome shotgun (WGS) entry which is preliminary data.</text>
</comment>
<dbReference type="AlphaFoldDB" id="A0A8X6U399"/>
<sequence>MLFLSVKLVSVAFITAYESDRDEYINNYIDEVLSIYLPRAVENAGVDSYKMINLFFDARETSTDDEVTNGNVSFLSGKLEVLNSVHRKSYERFPTSSYNFNVICSVSRKFNDFLDNLLSRD</sequence>
<protein>
    <submittedName>
        <fullName evidence="2">Uncharacterized protein</fullName>
    </submittedName>
</protein>